<keyword evidence="1" id="KW-0256">Endoplasmic reticulum</keyword>
<comment type="subunit">
    <text evidence="1">Component of the oligosaccharyltransferase (OST) complex.</text>
</comment>
<sequence length="363" mass="40547">MLVVYEGEGENELFSLNVYRVGVNYRHPLAAYVIWAASSNGMYTSKSAYLWLLRRNRNLQTNVKWIWAWKVKAPEKIRMLVWHMMRACSGGSIDIAAIAHFIDYGHDLIIGADANLSDLIREIATDIALVIDHISNAVLDFEGDYTLIACFINSKAPVLFEGVAHTVNAANSLVLKVLSASQAACSANPKSAMSSPPELTGSAISLVSVVHARNNARILIAGSLSMFSNSMWQFLGEQIFSLCTHFQIGLAPFSDSLDLWGAEGRELNQEGCGILLLFAEFRHVKSGNEQFLTELNKWIFHDRDLKTVHDLQAVDVRHHKVGEADEPAISRIKDELVYSVEHMCGLEQAVNHMWQMMFKCSFT</sequence>
<dbReference type="PANTHER" id="PTHR10830">
    <property type="entry name" value="DOLICHYL-DIPHOSPHOOLIGOSACCHARIDE--PROTEIN GLYCOSYLTRANSFERASE 48 KDA SUBUNIT"/>
    <property type="match status" value="1"/>
</dbReference>
<dbReference type="OrthoDB" id="29105at2759"/>
<comment type="caution">
    <text evidence="3">The sequence shown here is derived from an EMBL/GenBank/DDBJ whole genome shotgun (WGS) entry which is preliminary data.</text>
</comment>
<comment type="function">
    <text evidence="1">Subunit of the oligosaccharyl transferase (OST) complex that catalyzes the initial transfer of a defined glycan (Glc(3)Man(9)GlcNAc(2) in eukaryotes) from the lipid carrier dolichol-pyrophosphate to an asparagine residue within an Asn-X-Ser/Thr consensus motif in nascent polypeptide chains, the first step in protein N-glycosylation. N-glycosylation occurs cotranslationally and the complex associates with the Sec61 complex at the channel-forming translocon complex that mediates protein translocation across the endoplasmic reticulum (ER).</text>
</comment>
<evidence type="ECO:0000256" key="1">
    <source>
        <dbReference type="RuleBase" id="RU361142"/>
    </source>
</evidence>
<name>A0A8X8CPA8_POPTO</name>
<dbReference type="GO" id="GO:0018279">
    <property type="term" value="P:protein N-linked glycosylation via asparagine"/>
    <property type="evidence" value="ECO:0007669"/>
    <property type="project" value="UniProtKB-UniRule"/>
</dbReference>
<accession>A0A8X8CPA8</accession>
<comment type="subcellular location">
    <subcellularLocation>
        <location evidence="1">Endoplasmic reticulum membrane</location>
        <topology evidence="1">Single-pass type I membrane protein</topology>
    </subcellularLocation>
</comment>
<reference evidence="3" key="1">
    <citation type="journal article" date="2020" name="bioRxiv">
        <title>Hybrid origin of Populus tomentosa Carr. identified through genome sequencing and phylogenomic analysis.</title>
        <authorList>
            <person name="An X."/>
            <person name="Gao K."/>
            <person name="Chen Z."/>
            <person name="Li J."/>
            <person name="Yang X."/>
            <person name="Yang X."/>
            <person name="Zhou J."/>
            <person name="Guo T."/>
            <person name="Zhao T."/>
            <person name="Huang S."/>
            <person name="Miao D."/>
            <person name="Khan W.U."/>
            <person name="Rao P."/>
            <person name="Ye M."/>
            <person name="Lei B."/>
            <person name="Liao W."/>
            <person name="Wang J."/>
            <person name="Ji L."/>
            <person name="Li Y."/>
            <person name="Guo B."/>
            <person name="Mustafa N.S."/>
            <person name="Li S."/>
            <person name="Yun Q."/>
            <person name="Keller S.R."/>
            <person name="Mao J."/>
            <person name="Zhang R."/>
            <person name="Strauss S.H."/>
        </authorList>
    </citation>
    <scope>NUCLEOTIDE SEQUENCE</scope>
    <source>
        <strain evidence="3">GM15</strain>
        <tissue evidence="3">Leaf</tissue>
    </source>
</reference>
<dbReference type="EMBL" id="JAAWWB010000018">
    <property type="protein sequence ID" value="KAG6761495.1"/>
    <property type="molecule type" value="Genomic_DNA"/>
</dbReference>
<keyword evidence="4" id="KW-1185">Reference proteome</keyword>
<organism evidence="3 4">
    <name type="scientific">Populus tomentosa</name>
    <name type="common">Chinese white poplar</name>
    <dbReference type="NCBI Taxonomy" id="118781"/>
    <lineage>
        <taxon>Eukaryota</taxon>
        <taxon>Viridiplantae</taxon>
        <taxon>Streptophyta</taxon>
        <taxon>Embryophyta</taxon>
        <taxon>Tracheophyta</taxon>
        <taxon>Spermatophyta</taxon>
        <taxon>Magnoliopsida</taxon>
        <taxon>eudicotyledons</taxon>
        <taxon>Gunneridae</taxon>
        <taxon>Pentapetalae</taxon>
        <taxon>rosids</taxon>
        <taxon>fabids</taxon>
        <taxon>Malpighiales</taxon>
        <taxon>Salicaceae</taxon>
        <taxon>Saliceae</taxon>
        <taxon>Populus</taxon>
    </lineage>
</organism>
<evidence type="ECO:0000259" key="2">
    <source>
        <dbReference type="Pfam" id="PF03345"/>
    </source>
</evidence>
<comment type="pathway">
    <text evidence="1">Protein modification; protein glycosylation.</text>
</comment>
<gene>
    <name evidence="3" type="ORF">POTOM_034719</name>
</gene>
<evidence type="ECO:0000313" key="4">
    <source>
        <dbReference type="Proteomes" id="UP000886885"/>
    </source>
</evidence>
<dbReference type="Pfam" id="PF03345">
    <property type="entry name" value="OST48_N"/>
    <property type="match status" value="1"/>
</dbReference>
<proteinExistence type="inferred from homology"/>
<dbReference type="Proteomes" id="UP000886885">
    <property type="component" value="Chromosome 9D"/>
</dbReference>
<dbReference type="AlphaFoldDB" id="A0A8X8CPA8"/>
<dbReference type="GO" id="GO:0008250">
    <property type="term" value="C:oligosaccharyltransferase complex"/>
    <property type="evidence" value="ECO:0007669"/>
    <property type="project" value="TreeGrafter"/>
</dbReference>
<feature type="domain" description="OST48 N-terminal" evidence="2">
    <location>
        <begin position="90"/>
        <end position="298"/>
    </location>
</feature>
<comment type="similarity">
    <text evidence="1">Belongs to the DDOST 48 kDa subunit family.</text>
</comment>
<dbReference type="PANTHER" id="PTHR10830:SF0">
    <property type="entry name" value="DOLICHYL-DIPHOSPHOOLIGOSACCHARIDE--PROTEIN GLYCOSYLTRANSFERASE 48 KDA SUBUNIT"/>
    <property type="match status" value="1"/>
</dbReference>
<dbReference type="InterPro" id="IPR005013">
    <property type="entry name" value="DDOST_48_kDa_subunit"/>
</dbReference>
<evidence type="ECO:0000313" key="3">
    <source>
        <dbReference type="EMBL" id="KAG6761495.1"/>
    </source>
</evidence>
<protein>
    <recommendedName>
        <fullName evidence="1">Dolichyl-diphosphooligosaccharide--protein glycosyltransferase 48 kDa subunit</fullName>
        <shortName evidence="1">Oligosaccharyl transferase 48 kDa subunit</shortName>
    </recommendedName>
</protein>
<dbReference type="InterPro" id="IPR055457">
    <property type="entry name" value="OST48_N"/>
</dbReference>